<name>A0ABS5NPA0_9BACI</name>
<reference evidence="3 4" key="1">
    <citation type="submission" date="2021-05" db="EMBL/GenBank/DDBJ databases">
        <title>Novel Bacillus species.</title>
        <authorList>
            <person name="Liu G."/>
        </authorList>
    </citation>
    <scope>NUCLEOTIDE SEQUENCE [LARGE SCALE GENOMIC DNA]</scope>
    <source>
        <strain evidence="3 4">FJAT-49705</strain>
    </source>
</reference>
<keyword evidence="4" id="KW-1185">Reference proteome</keyword>
<dbReference type="SUPFAM" id="SSF117892">
    <property type="entry name" value="Band 7/SPFH domain"/>
    <property type="match status" value="1"/>
</dbReference>
<organism evidence="3 4">
    <name type="scientific">Cytobacillus citreus</name>
    <dbReference type="NCBI Taxonomy" id="2833586"/>
    <lineage>
        <taxon>Bacteria</taxon>
        <taxon>Bacillati</taxon>
        <taxon>Bacillota</taxon>
        <taxon>Bacilli</taxon>
        <taxon>Bacillales</taxon>
        <taxon>Bacillaceae</taxon>
        <taxon>Cytobacillus</taxon>
    </lineage>
</organism>
<proteinExistence type="predicted"/>
<protein>
    <submittedName>
        <fullName evidence="3">SPFH domain-containing protein</fullName>
    </submittedName>
</protein>
<dbReference type="RefSeq" id="WP_213101064.1">
    <property type="nucleotide sequence ID" value="NZ_JAGYPM010000001.1"/>
</dbReference>
<dbReference type="InterPro" id="IPR036013">
    <property type="entry name" value="Band_7/SPFH_dom_sf"/>
</dbReference>
<sequence>MAIIDRIKYDGPAFDGPWLIYKYPSDEFVLGSQLIVNQSQEALFLRGGKALDLFGPGTHTLTTGNLPILKRLVNIPFGGKTPFSAEIYYVNTTARLDNKWGTSVPFQVTDPKYNIIMAVRAFGQYGITISDARLFITKIVGAVNSDHISNHDDVRKYFNGLISTKIKEVVSSYIIHRKISLLEITTYLGELSEFCQSAINDEFNRFGIDLHNFYIESVNFPNNNIDKLKEALERKSELTVLGEDYYRQRSFDVLEKLAGNEAAGSAANAGIGLGMGLGTGTAAGSAFADLARNLQVAPDASSVTGKETSNSIVCNKCSHKNAPDSKFCGNCGDQFDHSVKCHNCHEELPAGSKFCGQCGQPQGIKKCSRCGHSNKPNNLFCEECGTKC</sequence>
<comment type="caution">
    <text evidence="3">The sequence shown here is derived from an EMBL/GenBank/DDBJ whole genome shotgun (WGS) entry which is preliminary data.</text>
</comment>
<dbReference type="InterPro" id="IPR025874">
    <property type="entry name" value="DZR"/>
</dbReference>
<dbReference type="Proteomes" id="UP000681027">
    <property type="component" value="Unassembled WGS sequence"/>
</dbReference>
<accession>A0ABS5NPA0</accession>
<dbReference type="PANTHER" id="PTHR37826">
    <property type="entry name" value="FLOTILLIN BAND_7_5 DOMAIN PROTEIN"/>
    <property type="match status" value="1"/>
</dbReference>
<dbReference type="Pfam" id="PF13421">
    <property type="entry name" value="Band_7_1"/>
    <property type="match status" value="1"/>
</dbReference>
<dbReference type="Pfam" id="PF12773">
    <property type="entry name" value="DZR"/>
    <property type="match status" value="1"/>
</dbReference>
<dbReference type="EMBL" id="JAGYPM010000001">
    <property type="protein sequence ID" value="MBS4189655.1"/>
    <property type="molecule type" value="Genomic_DNA"/>
</dbReference>
<feature type="domain" description="SPFH" evidence="2">
    <location>
        <begin position="23"/>
        <end position="236"/>
    </location>
</feature>
<evidence type="ECO:0000259" key="2">
    <source>
        <dbReference type="Pfam" id="PF13421"/>
    </source>
</evidence>
<dbReference type="PANTHER" id="PTHR37826:SF2">
    <property type="entry name" value="ZINC-RIBBON DOMAIN-CONTAINING PROTEIN"/>
    <property type="match status" value="1"/>
</dbReference>
<evidence type="ECO:0000313" key="3">
    <source>
        <dbReference type="EMBL" id="MBS4189655.1"/>
    </source>
</evidence>
<dbReference type="CDD" id="cd03408">
    <property type="entry name" value="SPFH_like_u1"/>
    <property type="match status" value="1"/>
</dbReference>
<evidence type="ECO:0000313" key="4">
    <source>
        <dbReference type="Proteomes" id="UP000681027"/>
    </source>
</evidence>
<evidence type="ECO:0000259" key="1">
    <source>
        <dbReference type="Pfam" id="PF12773"/>
    </source>
</evidence>
<feature type="domain" description="DZANK-type" evidence="1">
    <location>
        <begin position="314"/>
        <end position="359"/>
    </location>
</feature>
<dbReference type="InterPro" id="IPR033880">
    <property type="entry name" value="SPFH_YdjI"/>
</dbReference>
<gene>
    <name evidence="3" type="ORF">KHA94_05440</name>
</gene>